<dbReference type="VEuPathDB" id="PiroplasmaDB:BBOV_IV001210"/>
<dbReference type="STRING" id="5865.A7AV92"/>
<dbReference type="InterPro" id="IPR029058">
    <property type="entry name" value="AB_hydrolase_fold"/>
</dbReference>
<dbReference type="InParanoid" id="A7AV92"/>
<dbReference type="GO" id="GO:0005737">
    <property type="term" value="C:cytoplasm"/>
    <property type="evidence" value="ECO:0007669"/>
    <property type="project" value="TreeGrafter"/>
</dbReference>
<accession>A7AV92</accession>
<name>A7AV92_BABBO</name>
<comment type="caution">
    <text evidence="3">The sequence shown here is derived from an EMBL/GenBank/DDBJ whole genome shotgun (WGS) entry which is preliminary data.</text>
</comment>
<dbReference type="OMA" id="PHTECKE"/>
<dbReference type="RefSeq" id="XP_001609286.1">
    <property type="nucleotide sequence ID" value="XM_001609236.1"/>
</dbReference>
<evidence type="ECO:0000313" key="4">
    <source>
        <dbReference type="Proteomes" id="UP000002173"/>
    </source>
</evidence>
<dbReference type="InterPro" id="IPR050593">
    <property type="entry name" value="LovG"/>
</dbReference>
<reference evidence="4" key="3">
    <citation type="journal article" date="2021" name="Int. J. Parasitol.">
        <title>Comparative analysis of gene expression between Babesia bovis blood stages and kinetes allowed by improved genome annotation.</title>
        <authorList>
            <person name="Ueti M.W."/>
            <person name="Johnson W.C."/>
            <person name="Kappmeyer L.S."/>
            <person name="Herndon D.R."/>
            <person name="Mousel M.R."/>
            <person name="Reif K.E."/>
            <person name="Taus N.S."/>
            <person name="Ifeonu O.O."/>
            <person name="Silva J.C."/>
            <person name="Suarez C.E."/>
            <person name="Brayton K.A."/>
        </authorList>
    </citation>
    <scope>NUCLEOTIDE SEQUENCE [LARGE SCALE GENOMIC DNA]</scope>
</reference>
<dbReference type="PANTHER" id="PTHR48070:SF6">
    <property type="entry name" value="ESTERASE OVCA2"/>
    <property type="match status" value="1"/>
</dbReference>
<keyword evidence="4" id="KW-1185">Reference proteome</keyword>
<dbReference type="GO" id="GO:0005634">
    <property type="term" value="C:nucleus"/>
    <property type="evidence" value="ECO:0007669"/>
    <property type="project" value="TreeGrafter"/>
</dbReference>
<feature type="domain" description="Serine hydrolase" evidence="2">
    <location>
        <begin position="44"/>
        <end position="268"/>
    </location>
</feature>
<sequence>MIFRFTEPFGKTLLYPRIKAFLYPGIPRSYASVTMAATKETTERKLKVVFLHGFTQTDETLRQKTLAFKTTCQKYLDIKYVCSPHVLRQAPAFYDDSRKGKCDEEIKEMENKAREAYIRDHGPKDTYGNTWFYIGKDGDYSSQVKSGDVVGLDASLKVVFDACKEHNADGIMGFSLGGLMAVIATQKALQDDSIGWKPRFVALFSPPMIGNDIICSMLEQGPKVDIPSLVLVSENDVFVKPERTYLLLKYLREPEIKYHSAGHTVPHTECKEVYRNFFTRFM</sequence>
<dbReference type="KEGG" id="bbo:BBOV_IV001210"/>
<dbReference type="Pfam" id="PF03959">
    <property type="entry name" value="FSH1"/>
    <property type="match status" value="1"/>
</dbReference>
<dbReference type="InterPro" id="IPR005645">
    <property type="entry name" value="FSH-like_dom"/>
</dbReference>
<dbReference type="Proteomes" id="UP000002173">
    <property type="component" value="Unassembled WGS sequence"/>
</dbReference>
<gene>
    <name evidence="3" type="ORF">BBOV_IV001210</name>
</gene>
<dbReference type="AlphaFoldDB" id="A7AV92"/>
<evidence type="ECO:0000259" key="2">
    <source>
        <dbReference type="Pfam" id="PF03959"/>
    </source>
</evidence>
<protein>
    <recommendedName>
        <fullName evidence="2">Serine hydrolase domain-containing protein</fullName>
    </recommendedName>
</protein>
<dbReference type="GO" id="GO:0016787">
    <property type="term" value="F:hydrolase activity"/>
    <property type="evidence" value="ECO:0007669"/>
    <property type="project" value="UniProtKB-KW"/>
</dbReference>
<evidence type="ECO:0000256" key="1">
    <source>
        <dbReference type="ARBA" id="ARBA00022801"/>
    </source>
</evidence>
<dbReference type="GeneID" id="5477505"/>
<dbReference type="EMBL" id="AAXT01000004">
    <property type="protein sequence ID" value="EDO05718.1"/>
    <property type="molecule type" value="Genomic_DNA"/>
</dbReference>
<reference evidence="4" key="2">
    <citation type="journal article" date="2020" name="Data Brief">
        <title>Transcriptome dataset of Babesia bovis life stages within vertebrate and invertebrate hosts.</title>
        <authorList>
            <person name="Ueti M.W."/>
            <person name="Johnson W.C."/>
            <person name="Kappmeyer L.S."/>
            <person name="Herndon D.R."/>
            <person name="Mousel M.R."/>
            <person name="Reif K.E."/>
            <person name="Taus N.S."/>
            <person name="Ifeonu O.O."/>
            <person name="Silva J.C."/>
            <person name="Suarez C.E."/>
            <person name="Brayton K.A."/>
        </authorList>
    </citation>
    <scope>NUCLEOTIDE SEQUENCE [LARGE SCALE GENOMIC DNA]</scope>
</reference>
<reference evidence="3 4" key="1">
    <citation type="journal article" date="2007" name="PLoS Pathog.">
        <title>Genome sequence of Babesia bovis and comparative analysis of apicomplexan hemoprotozoa.</title>
        <authorList>
            <person name="Brayton K.A."/>
            <person name="Lau A.O.T."/>
            <person name="Herndon D.R."/>
            <person name="Hannick L."/>
            <person name="Kappmeyer L.S."/>
            <person name="Berens S.J."/>
            <person name="Bidwell S.L."/>
            <person name="Brown W.C."/>
            <person name="Crabtree J."/>
            <person name="Fadrosh D."/>
            <person name="Feldblum T."/>
            <person name="Forberger H.A."/>
            <person name="Haas B.J."/>
            <person name="Howell J.M."/>
            <person name="Khouri H."/>
            <person name="Koo H."/>
            <person name="Mann D.J."/>
            <person name="Norimine J."/>
            <person name="Paulsen I.T."/>
            <person name="Radune D."/>
            <person name="Ren Q."/>
            <person name="Smith R.K. Jr."/>
            <person name="Suarez C.E."/>
            <person name="White O."/>
            <person name="Wortman J.R."/>
            <person name="Knowles D.P. Jr."/>
            <person name="McElwain T.F."/>
            <person name="Nene V.M."/>
        </authorList>
    </citation>
    <scope>NUCLEOTIDE SEQUENCE [LARGE SCALE GENOMIC DNA]</scope>
    <source>
        <strain evidence="3">T2Bo</strain>
    </source>
</reference>
<dbReference type="Gene3D" id="3.40.50.1820">
    <property type="entry name" value="alpha/beta hydrolase"/>
    <property type="match status" value="1"/>
</dbReference>
<proteinExistence type="predicted"/>
<dbReference type="PANTHER" id="PTHR48070">
    <property type="entry name" value="ESTERASE OVCA2"/>
    <property type="match status" value="1"/>
</dbReference>
<evidence type="ECO:0000313" key="3">
    <source>
        <dbReference type="EMBL" id="EDO05718.1"/>
    </source>
</evidence>
<organism evidence="3 4">
    <name type="scientific">Babesia bovis</name>
    <dbReference type="NCBI Taxonomy" id="5865"/>
    <lineage>
        <taxon>Eukaryota</taxon>
        <taxon>Sar</taxon>
        <taxon>Alveolata</taxon>
        <taxon>Apicomplexa</taxon>
        <taxon>Aconoidasida</taxon>
        <taxon>Piroplasmida</taxon>
        <taxon>Babesiidae</taxon>
        <taxon>Babesia</taxon>
    </lineage>
</organism>
<keyword evidence="1" id="KW-0378">Hydrolase</keyword>
<dbReference type="eggNOG" id="KOG2551">
    <property type="taxonomic scope" value="Eukaryota"/>
</dbReference>
<dbReference type="SUPFAM" id="SSF53474">
    <property type="entry name" value="alpha/beta-Hydrolases"/>
    <property type="match status" value="1"/>
</dbReference>